<dbReference type="GO" id="GO:0046872">
    <property type="term" value="F:metal ion binding"/>
    <property type="evidence" value="ECO:0007669"/>
    <property type="project" value="UniProtKB-KW"/>
</dbReference>
<dbReference type="InterPro" id="IPR042096">
    <property type="entry name" value="Dihydro-acid_dehy_C"/>
</dbReference>
<feature type="non-terminal residue" evidence="19">
    <location>
        <position position="593"/>
    </location>
</feature>
<reference evidence="19" key="1">
    <citation type="submission" date="2020-11" db="EMBL/GenBank/DDBJ databases">
        <authorList>
            <consortium name="DOE Joint Genome Institute"/>
            <person name="Ahrendt S."/>
            <person name="Riley R."/>
            <person name="Andreopoulos W."/>
            <person name="Labutti K."/>
            <person name="Pangilinan J."/>
            <person name="Ruiz-Duenas F.J."/>
            <person name="Barrasa J.M."/>
            <person name="Sanchez-Garcia M."/>
            <person name="Camarero S."/>
            <person name="Miyauchi S."/>
            <person name="Serrano A."/>
            <person name="Linde D."/>
            <person name="Babiker R."/>
            <person name="Drula E."/>
            <person name="Ayuso-Fernandez I."/>
            <person name="Pacheco R."/>
            <person name="Padilla G."/>
            <person name="Ferreira P."/>
            <person name="Barriuso J."/>
            <person name="Kellner H."/>
            <person name="Castanera R."/>
            <person name="Alfaro M."/>
            <person name="Ramirez L."/>
            <person name="Pisabarro A.G."/>
            <person name="Kuo A."/>
            <person name="Tritt A."/>
            <person name="Lipzen A."/>
            <person name="He G."/>
            <person name="Yan M."/>
            <person name="Ng V."/>
            <person name="Cullen D."/>
            <person name="Martin F."/>
            <person name="Rosso M.-N."/>
            <person name="Henrissat B."/>
            <person name="Hibbett D."/>
            <person name="Martinez A.T."/>
            <person name="Grigoriev I.V."/>
        </authorList>
    </citation>
    <scope>NUCLEOTIDE SEQUENCE</scope>
    <source>
        <strain evidence="19">AH 40177</strain>
    </source>
</reference>
<organism evidence="19 20">
    <name type="scientific">Rhodocollybia butyracea</name>
    <dbReference type="NCBI Taxonomy" id="206335"/>
    <lineage>
        <taxon>Eukaryota</taxon>
        <taxon>Fungi</taxon>
        <taxon>Dikarya</taxon>
        <taxon>Basidiomycota</taxon>
        <taxon>Agaricomycotina</taxon>
        <taxon>Agaricomycetes</taxon>
        <taxon>Agaricomycetidae</taxon>
        <taxon>Agaricales</taxon>
        <taxon>Marasmiineae</taxon>
        <taxon>Omphalotaceae</taxon>
        <taxon>Rhodocollybia</taxon>
    </lineage>
</organism>
<dbReference type="GO" id="GO:0004160">
    <property type="term" value="F:dihydroxy-acid dehydratase activity"/>
    <property type="evidence" value="ECO:0007669"/>
    <property type="project" value="UniProtKB-EC"/>
</dbReference>
<dbReference type="Pfam" id="PF00920">
    <property type="entry name" value="ILVD_EDD_N"/>
    <property type="match status" value="1"/>
</dbReference>
<dbReference type="SUPFAM" id="SSF143975">
    <property type="entry name" value="IlvD/EDD N-terminal domain-like"/>
    <property type="match status" value="1"/>
</dbReference>
<feature type="domain" description="Dihydroxy-acid/6-phosphogluconate dehydratase N-terminal" evidence="17">
    <location>
        <begin position="47"/>
        <end position="385"/>
    </location>
</feature>
<dbReference type="InterPro" id="IPR000581">
    <property type="entry name" value="ILV_EDD_N"/>
</dbReference>
<keyword evidence="20" id="KW-1185">Reference proteome</keyword>
<evidence type="ECO:0000256" key="10">
    <source>
        <dbReference type="ARBA" id="ARBA00023304"/>
    </source>
</evidence>
<evidence type="ECO:0000256" key="1">
    <source>
        <dbReference type="ARBA" id="ARBA00001946"/>
    </source>
</evidence>
<evidence type="ECO:0000256" key="11">
    <source>
        <dbReference type="ARBA" id="ARBA00029304"/>
    </source>
</evidence>
<comment type="pathway">
    <text evidence="13">Amino-acid biosynthesis; L-isoleucine biosynthesis; L-isoleucine from 2-oxobutanoate: step 3/4.</text>
</comment>
<keyword evidence="4" id="KW-0001">2Fe-2S</keyword>
<evidence type="ECO:0000313" key="20">
    <source>
        <dbReference type="Proteomes" id="UP000772434"/>
    </source>
</evidence>
<evidence type="ECO:0000256" key="8">
    <source>
        <dbReference type="ARBA" id="ARBA00023014"/>
    </source>
</evidence>
<evidence type="ECO:0000256" key="7">
    <source>
        <dbReference type="ARBA" id="ARBA00023004"/>
    </source>
</evidence>
<comment type="similarity">
    <text evidence="2">Belongs to the IlvD/Edd family.</text>
</comment>
<gene>
    <name evidence="19" type="ORF">BDP27DRAFT_1221309</name>
</gene>
<dbReference type="GO" id="GO:0051537">
    <property type="term" value="F:2 iron, 2 sulfur cluster binding"/>
    <property type="evidence" value="ECO:0007669"/>
    <property type="project" value="UniProtKB-KW"/>
</dbReference>
<evidence type="ECO:0000256" key="16">
    <source>
        <dbReference type="ARBA" id="ARBA00052865"/>
    </source>
</evidence>
<evidence type="ECO:0000259" key="18">
    <source>
        <dbReference type="Pfam" id="PF24877"/>
    </source>
</evidence>
<evidence type="ECO:0000256" key="4">
    <source>
        <dbReference type="ARBA" id="ARBA00022714"/>
    </source>
</evidence>
<comment type="pathway">
    <text evidence="12">Amino-acid biosynthesis; L-valine biosynthesis; L-valine from pyruvate: step 3/4.</text>
</comment>
<keyword evidence="7" id="KW-0408">Iron</keyword>
<evidence type="ECO:0000256" key="2">
    <source>
        <dbReference type="ARBA" id="ARBA00006486"/>
    </source>
</evidence>
<evidence type="ECO:0000256" key="5">
    <source>
        <dbReference type="ARBA" id="ARBA00022723"/>
    </source>
</evidence>
<dbReference type="GO" id="GO:0009082">
    <property type="term" value="P:branched-chain amino acid biosynthetic process"/>
    <property type="evidence" value="ECO:0007669"/>
    <property type="project" value="UniProtKB-KW"/>
</dbReference>
<protein>
    <recommendedName>
        <fullName evidence="14">dihydroxy-acid dehydratase</fullName>
        <ecNumber evidence="14">4.2.1.9</ecNumber>
    </recommendedName>
</protein>
<keyword evidence="9" id="KW-0456">Lyase</keyword>
<dbReference type="Pfam" id="PF24877">
    <property type="entry name" value="ILV_EDD_C"/>
    <property type="match status" value="1"/>
</dbReference>
<evidence type="ECO:0000256" key="6">
    <source>
        <dbReference type="ARBA" id="ARBA00022842"/>
    </source>
</evidence>
<evidence type="ECO:0000256" key="13">
    <source>
        <dbReference type="ARBA" id="ARBA00029437"/>
    </source>
</evidence>
<keyword evidence="6" id="KW-0460">Magnesium</keyword>
<dbReference type="Gene3D" id="3.50.30.80">
    <property type="entry name" value="IlvD/EDD C-terminal domain-like"/>
    <property type="match status" value="1"/>
</dbReference>
<dbReference type="PROSITE" id="PS00887">
    <property type="entry name" value="ILVD_EDD_2"/>
    <property type="match status" value="1"/>
</dbReference>
<evidence type="ECO:0000256" key="9">
    <source>
        <dbReference type="ARBA" id="ARBA00023239"/>
    </source>
</evidence>
<dbReference type="SUPFAM" id="SSF52016">
    <property type="entry name" value="LeuD/IlvD-like"/>
    <property type="match status" value="1"/>
</dbReference>
<dbReference type="InterPro" id="IPR020558">
    <property type="entry name" value="DiOHA_6PGluconate_deHydtase_CS"/>
</dbReference>
<comment type="cofactor">
    <cofactor evidence="1">
        <name>Mg(2+)</name>
        <dbReference type="ChEBI" id="CHEBI:18420"/>
    </cofactor>
</comment>
<dbReference type="InterPro" id="IPR050165">
    <property type="entry name" value="DHAD_IlvD/Edd"/>
</dbReference>
<dbReference type="PROSITE" id="PS00886">
    <property type="entry name" value="ILVD_EDD_1"/>
    <property type="match status" value="1"/>
</dbReference>
<dbReference type="Proteomes" id="UP000772434">
    <property type="component" value="Unassembled WGS sequence"/>
</dbReference>
<evidence type="ECO:0000256" key="14">
    <source>
        <dbReference type="ARBA" id="ARBA00029490"/>
    </source>
</evidence>
<dbReference type="InterPro" id="IPR004404">
    <property type="entry name" value="DihydroxyA_deHydtase"/>
</dbReference>
<evidence type="ECO:0000256" key="3">
    <source>
        <dbReference type="ARBA" id="ARBA00022605"/>
    </source>
</evidence>
<evidence type="ECO:0000313" key="19">
    <source>
        <dbReference type="EMBL" id="KAF9070103.1"/>
    </source>
</evidence>
<name>A0A9P5PU93_9AGAR</name>
<dbReference type="EMBL" id="JADNRY010000044">
    <property type="protein sequence ID" value="KAF9070103.1"/>
    <property type="molecule type" value="Genomic_DNA"/>
</dbReference>
<keyword evidence="10" id="KW-0100">Branched-chain amino acid biosynthesis</keyword>
<dbReference type="NCBIfam" id="TIGR00110">
    <property type="entry name" value="ilvD"/>
    <property type="match status" value="1"/>
</dbReference>
<proteinExistence type="inferred from homology"/>
<dbReference type="GO" id="GO:0008652">
    <property type="term" value="P:amino acid biosynthetic process"/>
    <property type="evidence" value="ECO:0007669"/>
    <property type="project" value="UniProtKB-KW"/>
</dbReference>
<keyword evidence="8" id="KW-0411">Iron-sulfur</keyword>
<dbReference type="InterPro" id="IPR056740">
    <property type="entry name" value="ILV_EDD_C"/>
</dbReference>
<dbReference type="OrthoDB" id="3851628at2759"/>
<dbReference type="AlphaFoldDB" id="A0A9P5PU93"/>
<keyword evidence="5" id="KW-0479">Metal-binding</keyword>
<comment type="catalytic activity">
    <reaction evidence="11">
        <text>(2R)-2,3-dihydroxy-3-methylbutanoate = 3-methyl-2-oxobutanoate + H2O</text>
        <dbReference type="Rhea" id="RHEA:24809"/>
        <dbReference type="ChEBI" id="CHEBI:11851"/>
        <dbReference type="ChEBI" id="CHEBI:15377"/>
        <dbReference type="ChEBI" id="CHEBI:49072"/>
        <dbReference type="EC" id="4.2.1.9"/>
    </reaction>
    <physiologicalReaction direction="left-to-right" evidence="11">
        <dbReference type="Rhea" id="RHEA:24810"/>
    </physiologicalReaction>
</comment>
<evidence type="ECO:0000259" key="17">
    <source>
        <dbReference type="Pfam" id="PF00920"/>
    </source>
</evidence>
<dbReference type="FunFam" id="3.50.30.80:FF:000001">
    <property type="entry name" value="Dihydroxy-acid dehydratase"/>
    <property type="match status" value="1"/>
</dbReference>
<dbReference type="InterPro" id="IPR037237">
    <property type="entry name" value="IlvD/EDD_N"/>
</dbReference>
<dbReference type="PANTHER" id="PTHR21000">
    <property type="entry name" value="DIHYDROXY-ACID DEHYDRATASE DAD"/>
    <property type="match status" value="1"/>
</dbReference>
<feature type="domain" description="Dihydroxy-acid/6-phosphogluconate dehydratase C-terminal" evidence="18">
    <location>
        <begin position="398"/>
        <end position="590"/>
    </location>
</feature>
<comment type="cofactor">
    <cofactor evidence="15">
        <name>[2Fe-2S] cluster</name>
        <dbReference type="ChEBI" id="CHEBI:190135"/>
    </cofactor>
</comment>
<dbReference type="NCBIfam" id="NF002068">
    <property type="entry name" value="PRK00911.1"/>
    <property type="match status" value="1"/>
</dbReference>
<dbReference type="PANTHER" id="PTHR21000:SF5">
    <property type="entry name" value="DIHYDROXY-ACID DEHYDRATASE, MITOCHONDRIAL"/>
    <property type="match status" value="1"/>
</dbReference>
<dbReference type="GO" id="GO:0005739">
    <property type="term" value="C:mitochondrion"/>
    <property type="evidence" value="ECO:0007669"/>
    <property type="project" value="TreeGrafter"/>
</dbReference>
<comment type="caution">
    <text evidence="19">The sequence shown here is derived from an EMBL/GenBank/DDBJ whole genome shotgun (WGS) entry which is preliminary data.</text>
</comment>
<keyword evidence="3" id="KW-0028">Amino-acid biosynthesis</keyword>
<evidence type="ECO:0000256" key="15">
    <source>
        <dbReference type="ARBA" id="ARBA00034078"/>
    </source>
</evidence>
<dbReference type="EC" id="4.2.1.9" evidence="14"/>
<accession>A0A9P5PU93</accession>
<evidence type="ECO:0000256" key="12">
    <source>
        <dbReference type="ARBA" id="ARBA00029436"/>
    </source>
</evidence>
<comment type="catalytic activity">
    <reaction evidence="16">
        <text>(2R,3R)-2,3-dihydroxy-3-methylpentanoate = (S)-3-methyl-2-oxopentanoate + H2O</text>
        <dbReference type="Rhea" id="RHEA:27694"/>
        <dbReference type="ChEBI" id="CHEBI:15377"/>
        <dbReference type="ChEBI" id="CHEBI:35146"/>
        <dbReference type="ChEBI" id="CHEBI:49258"/>
        <dbReference type="EC" id="4.2.1.9"/>
    </reaction>
    <physiologicalReaction direction="left-to-right" evidence="16">
        <dbReference type="Rhea" id="RHEA:27695"/>
    </physiologicalReaction>
</comment>
<sequence length="593" mass="63656">HSLAKPSTPASGVKLNKISSELTQNKIHGGAQAMLYAVGLTEEDMNKAQIGISTVWWEGNPCNSHLLDLGKFVKEGCSQEDLVGLMFNTIGISDAITMGTDGMRYSLPSRDLIADSIEAVCIFLIPGMKYDGNISVPGCDKNMPGCFMAAARHNRPTIIIYGGTIAAGIRHVGNSTMPFLDCPSMGYKAGGTVNISDAFESYGAYRVGKISDEERFDVVRHACPGAGACGGMYTANTMSSALEILGMSLPYSSSTPAGSPGKVQECLKAATYMKRLLELDLKPRDILTRQSFLNAIVIVNILGGSTNAVLHLLAMARSADIELSIDDFQTISEKTPFIANLKPSGKYYMEDIHKIGGIPALLKYILNHLIDGSQLTVTGKTLAENVADVQELSFDNQDVIQRFENPIKATGHLMILRGNLAPETAVAKITGKEGTQFEGVAKCFDTVDEFFPALEKGEVKAGMVLIFRYQGPRGAPGMPEMLGQTAALSGAGLSQSTALITDGRFSGASHGFIIGHVVPEARMGGPIALVKDGDRIVINTETREINWLVSEAEQKQRLEEWKASGKNTLNVRRGILYRYAQSVAPASLGAFCD</sequence>